<dbReference type="Pfam" id="PF00378">
    <property type="entry name" value="ECH_1"/>
    <property type="match status" value="2"/>
</dbReference>
<evidence type="ECO:0000256" key="3">
    <source>
        <dbReference type="ARBA" id="ARBA00022832"/>
    </source>
</evidence>
<dbReference type="WBParaSite" id="nRc.2.0.1.t23950-RA">
    <property type="protein sequence ID" value="nRc.2.0.1.t23950-RA"/>
    <property type="gene ID" value="nRc.2.0.1.g23950"/>
</dbReference>
<comment type="similarity">
    <text evidence="2 6">Belongs to the enoyl-CoA hydratase/isomerase family.</text>
</comment>
<dbReference type="PROSITE" id="PS00166">
    <property type="entry name" value="ENOYL_COA_HYDRATASE"/>
    <property type="match status" value="1"/>
</dbReference>
<dbReference type="InterPro" id="IPR001753">
    <property type="entry name" value="Enoyl-CoA_hydra/iso"/>
</dbReference>
<proteinExistence type="inferred from homology"/>
<dbReference type="FunFam" id="3.90.226.10:FF:000024">
    <property type="entry name" value="Delta3,5-delta2,4-dienoyl-CoA isomerase"/>
    <property type="match status" value="1"/>
</dbReference>
<keyword evidence="3" id="KW-0276">Fatty acid metabolism</keyword>
<dbReference type="InterPro" id="IPR018376">
    <property type="entry name" value="Enoyl-CoA_hyd/isom_CS"/>
</dbReference>
<dbReference type="CDD" id="cd06558">
    <property type="entry name" value="crotonase-like"/>
    <property type="match status" value="1"/>
</dbReference>
<accession>A0A915JDS8</accession>
<dbReference type="PANTHER" id="PTHR43149">
    <property type="entry name" value="ENOYL-COA HYDRATASE"/>
    <property type="match status" value="1"/>
</dbReference>
<dbReference type="GO" id="GO:0051750">
    <property type="term" value="F:delta(3,5)-delta(2,4)-dienoyl-CoA isomerase activity"/>
    <property type="evidence" value="ECO:0007669"/>
    <property type="project" value="TreeGrafter"/>
</dbReference>
<dbReference type="InterPro" id="IPR014748">
    <property type="entry name" value="Enoyl-CoA_hydra_C"/>
</dbReference>
<dbReference type="Gene3D" id="3.90.226.10">
    <property type="entry name" value="2-enoyl-CoA Hydratase, Chain A, domain 1"/>
    <property type="match status" value="1"/>
</dbReference>
<dbReference type="AlphaFoldDB" id="A0A915JDS8"/>
<dbReference type="Proteomes" id="UP000887565">
    <property type="component" value="Unplaced"/>
</dbReference>
<evidence type="ECO:0000313" key="8">
    <source>
        <dbReference type="WBParaSite" id="nRc.2.0.1.t23950-RA"/>
    </source>
</evidence>
<evidence type="ECO:0000256" key="4">
    <source>
        <dbReference type="ARBA" id="ARBA00023098"/>
    </source>
</evidence>
<evidence type="ECO:0000313" key="7">
    <source>
        <dbReference type="Proteomes" id="UP000887565"/>
    </source>
</evidence>
<evidence type="ECO:0000256" key="5">
    <source>
        <dbReference type="ARBA" id="ARBA00023235"/>
    </source>
</evidence>
<keyword evidence="7" id="KW-1185">Reference proteome</keyword>
<comment type="pathway">
    <text evidence="1">Lipid metabolism; fatty acid beta-oxidation.</text>
</comment>
<sequence length="280" mass="31105">RFGTTSIRSNYEFITVDYPKPHVAHVQLNRPDKRNALNRKFWLEIGQCFARLAETSECRSIVLSGAGKCFCSGLDLNEAMGLAQIIGGSEQDTARKAYVLRETIKKFQNAFTMIEKICQLFFFLILPNHACPKPVIAAIHGLCIGGATGMITAADIRYTSIDTIFQIKEIDLGIAADVGQLQRLPKIMGNESLSRELCFTGRMFTGEEAFKVGLVSRIFQSSDDLKMASIELAEIIAGKSPVAMQGIKVNLNYARDHPVEDSLEYAMHKNASTHRKLLIK</sequence>
<reference evidence="8" key="1">
    <citation type="submission" date="2022-11" db="UniProtKB">
        <authorList>
            <consortium name="WormBaseParasite"/>
        </authorList>
    </citation>
    <scope>IDENTIFICATION</scope>
</reference>
<dbReference type="InterPro" id="IPR045002">
    <property type="entry name" value="Ech1-like"/>
</dbReference>
<evidence type="ECO:0000256" key="6">
    <source>
        <dbReference type="RuleBase" id="RU003707"/>
    </source>
</evidence>
<dbReference type="Gene3D" id="1.10.12.10">
    <property type="entry name" value="Lyase 2-enoyl-coa Hydratase, Chain A, domain 2"/>
    <property type="match status" value="1"/>
</dbReference>
<dbReference type="GO" id="GO:0006631">
    <property type="term" value="P:fatty acid metabolic process"/>
    <property type="evidence" value="ECO:0007669"/>
    <property type="project" value="UniProtKB-KW"/>
</dbReference>
<dbReference type="SUPFAM" id="SSF52096">
    <property type="entry name" value="ClpP/crotonase"/>
    <property type="match status" value="1"/>
</dbReference>
<dbReference type="InterPro" id="IPR029045">
    <property type="entry name" value="ClpP/crotonase-like_dom_sf"/>
</dbReference>
<dbReference type="GO" id="GO:0005739">
    <property type="term" value="C:mitochondrion"/>
    <property type="evidence" value="ECO:0007669"/>
    <property type="project" value="TreeGrafter"/>
</dbReference>
<protein>
    <submittedName>
        <fullName evidence="8">Uncharacterized protein</fullName>
    </submittedName>
</protein>
<keyword evidence="4" id="KW-0443">Lipid metabolism</keyword>
<name>A0A915JDS8_ROMCU</name>
<keyword evidence="5" id="KW-0413">Isomerase</keyword>
<organism evidence="7 8">
    <name type="scientific">Romanomermis culicivorax</name>
    <name type="common">Nematode worm</name>
    <dbReference type="NCBI Taxonomy" id="13658"/>
    <lineage>
        <taxon>Eukaryota</taxon>
        <taxon>Metazoa</taxon>
        <taxon>Ecdysozoa</taxon>
        <taxon>Nematoda</taxon>
        <taxon>Enoplea</taxon>
        <taxon>Dorylaimia</taxon>
        <taxon>Mermithida</taxon>
        <taxon>Mermithoidea</taxon>
        <taxon>Mermithidae</taxon>
        <taxon>Romanomermis</taxon>
    </lineage>
</organism>
<evidence type="ECO:0000256" key="2">
    <source>
        <dbReference type="ARBA" id="ARBA00005254"/>
    </source>
</evidence>
<dbReference type="PANTHER" id="PTHR43149:SF1">
    <property type="entry name" value="DELTA(3,5)-DELTA(2,4)-DIENOYL-COA ISOMERASE, MITOCHONDRIAL"/>
    <property type="match status" value="1"/>
</dbReference>
<evidence type="ECO:0000256" key="1">
    <source>
        <dbReference type="ARBA" id="ARBA00005005"/>
    </source>
</evidence>
<dbReference type="OMA" id="QYVAHVE"/>